<comment type="similarity">
    <text evidence="5">Belongs to the tannase family.</text>
</comment>
<keyword evidence="7" id="KW-1185">Reference proteome</keyword>
<protein>
    <recommendedName>
        <fullName evidence="5">Carboxylic ester hydrolase</fullName>
        <ecNumber evidence="5">3.1.1.-</ecNumber>
    </recommendedName>
</protein>
<dbReference type="Proteomes" id="UP000247810">
    <property type="component" value="Unassembled WGS sequence"/>
</dbReference>
<organism evidence="6 7">
    <name type="scientific">Aspergillus ellipticus CBS 707.79</name>
    <dbReference type="NCBI Taxonomy" id="1448320"/>
    <lineage>
        <taxon>Eukaryota</taxon>
        <taxon>Fungi</taxon>
        <taxon>Dikarya</taxon>
        <taxon>Ascomycota</taxon>
        <taxon>Pezizomycotina</taxon>
        <taxon>Eurotiomycetes</taxon>
        <taxon>Eurotiomycetidae</taxon>
        <taxon>Eurotiales</taxon>
        <taxon>Aspergillaceae</taxon>
        <taxon>Aspergillus</taxon>
        <taxon>Aspergillus subgen. Circumdati</taxon>
    </lineage>
</organism>
<dbReference type="GO" id="GO:0052689">
    <property type="term" value="F:carboxylic ester hydrolase activity"/>
    <property type="evidence" value="ECO:0007669"/>
    <property type="project" value="UniProtKB-KW"/>
</dbReference>
<evidence type="ECO:0000313" key="6">
    <source>
        <dbReference type="EMBL" id="PYH87387.1"/>
    </source>
</evidence>
<reference evidence="6 7" key="1">
    <citation type="submission" date="2018-02" db="EMBL/GenBank/DDBJ databases">
        <title>The genomes of Aspergillus section Nigri reveals drivers in fungal speciation.</title>
        <authorList>
            <consortium name="DOE Joint Genome Institute"/>
            <person name="Vesth T.C."/>
            <person name="Nybo J."/>
            <person name="Theobald S."/>
            <person name="Brandl J."/>
            <person name="Frisvad J.C."/>
            <person name="Nielsen K.F."/>
            <person name="Lyhne E.K."/>
            <person name="Kogle M.E."/>
            <person name="Kuo A."/>
            <person name="Riley R."/>
            <person name="Clum A."/>
            <person name="Nolan M."/>
            <person name="Lipzen A."/>
            <person name="Salamov A."/>
            <person name="Henrissat B."/>
            <person name="Wiebenga A."/>
            <person name="De vries R.P."/>
            <person name="Grigoriev I.V."/>
            <person name="Mortensen U.H."/>
            <person name="Andersen M.R."/>
            <person name="Baker S.E."/>
        </authorList>
    </citation>
    <scope>NUCLEOTIDE SEQUENCE [LARGE SCALE GENOMIC DNA]</scope>
    <source>
        <strain evidence="6 7">CBS 707.79</strain>
    </source>
</reference>
<keyword evidence="4" id="KW-1015">Disulfide bond</keyword>
<dbReference type="PANTHER" id="PTHR33938">
    <property type="entry name" value="FERULOYL ESTERASE B-RELATED"/>
    <property type="match status" value="1"/>
</dbReference>
<gene>
    <name evidence="6" type="ORF">BO71DRAFT_187194</name>
</gene>
<evidence type="ECO:0000256" key="2">
    <source>
        <dbReference type="ARBA" id="ARBA00022729"/>
    </source>
</evidence>
<keyword evidence="1" id="KW-0719">Serine esterase</keyword>
<evidence type="ECO:0000256" key="4">
    <source>
        <dbReference type="ARBA" id="ARBA00023157"/>
    </source>
</evidence>
<dbReference type="Pfam" id="PF07519">
    <property type="entry name" value="Tannase"/>
    <property type="match status" value="1"/>
</dbReference>
<sequence length="83" mass="9386">MINTSTYSVPGYKDPRHDVVLAMMAWVENGTAPNDIVATVWKNLTTADDVIRQRPICHYPLQAKYTGKGDPNEPDNWTCESLY</sequence>
<dbReference type="PANTHER" id="PTHR33938:SF2">
    <property type="entry name" value="CARBOXYLIC ESTER HYDROLASE"/>
    <property type="match status" value="1"/>
</dbReference>
<evidence type="ECO:0000256" key="5">
    <source>
        <dbReference type="RuleBase" id="RU361238"/>
    </source>
</evidence>
<evidence type="ECO:0000256" key="3">
    <source>
        <dbReference type="ARBA" id="ARBA00022801"/>
    </source>
</evidence>
<name>A0A319CYA9_9EURO</name>
<dbReference type="AlphaFoldDB" id="A0A319CYA9"/>
<dbReference type="EC" id="3.1.1.-" evidence="5"/>
<proteinExistence type="inferred from homology"/>
<dbReference type="VEuPathDB" id="FungiDB:BO71DRAFT_187194"/>
<dbReference type="OrthoDB" id="4432685at2759"/>
<accession>A0A319CYA9</accession>
<dbReference type="EMBL" id="KZ826264">
    <property type="protein sequence ID" value="PYH87387.1"/>
    <property type="molecule type" value="Genomic_DNA"/>
</dbReference>
<dbReference type="STRING" id="1448320.A0A319CYA9"/>
<keyword evidence="2" id="KW-0732">Signal</keyword>
<dbReference type="InterPro" id="IPR011118">
    <property type="entry name" value="Tannase/feruloyl_esterase"/>
</dbReference>
<evidence type="ECO:0000256" key="1">
    <source>
        <dbReference type="ARBA" id="ARBA00022487"/>
    </source>
</evidence>
<evidence type="ECO:0000313" key="7">
    <source>
        <dbReference type="Proteomes" id="UP000247810"/>
    </source>
</evidence>
<keyword evidence="3 5" id="KW-0378">Hydrolase</keyword>